<feature type="compositionally biased region" description="Basic and acidic residues" evidence="1">
    <location>
        <begin position="12"/>
        <end position="29"/>
    </location>
</feature>
<gene>
    <name evidence="2" type="ORF">Tci_925686</name>
</gene>
<accession>A0A699X1V9</accession>
<evidence type="ECO:0000256" key="1">
    <source>
        <dbReference type="SAM" id="MobiDB-lite"/>
    </source>
</evidence>
<reference evidence="2" key="1">
    <citation type="journal article" date="2019" name="Sci. Rep.">
        <title>Draft genome of Tanacetum cinerariifolium, the natural source of mosquito coil.</title>
        <authorList>
            <person name="Yamashiro T."/>
            <person name="Shiraishi A."/>
            <person name="Satake H."/>
            <person name="Nakayama K."/>
        </authorList>
    </citation>
    <scope>NUCLEOTIDE SEQUENCE</scope>
</reference>
<evidence type="ECO:0000313" key="2">
    <source>
        <dbReference type="EMBL" id="GFD53717.1"/>
    </source>
</evidence>
<feature type="region of interest" description="Disordered" evidence="1">
    <location>
        <begin position="1"/>
        <end position="29"/>
    </location>
</feature>
<protein>
    <submittedName>
        <fullName evidence="2">Uncharacterized protein</fullName>
    </submittedName>
</protein>
<dbReference type="EMBL" id="BKCJ011797641">
    <property type="protein sequence ID" value="GFD53717.1"/>
    <property type="molecule type" value="Genomic_DNA"/>
</dbReference>
<comment type="caution">
    <text evidence="2">The sequence shown here is derived from an EMBL/GenBank/DDBJ whole genome shotgun (WGS) entry which is preliminary data.</text>
</comment>
<organism evidence="2">
    <name type="scientific">Tanacetum cinerariifolium</name>
    <name type="common">Dalmatian daisy</name>
    <name type="synonym">Chrysanthemum cinerariifolium</name>
    <dbReference type="NCBI Taxonomy" id="118510"/>
    <lineage>
        <taxon>Eukaryota</taxon>
        <taxon>Viridiplantae</taxon>
        <taxon>Streptophyta</taxon>
        <taxon>Embryophyta</taxon>
        <taxon>Tracheophyta</taxon>
        <taxon>Spermatophyta</taxon>
        <taxon>Magnoliopsida</taxon>
        <taxon>eudicotyledons</taxon>
        <taxon>Gunneridae</taxon>
        <taxon>Pentapetalae</taxon>
        <taxon>asterids</taxon>
        <taxon>campanulids</taxon>
        <taxon>Asterales</taxon>
        <taxon>Asteraceae</taxon>
        <taxon>Asteroideae</taxon>
        <taxon>Anthemideae</taxon>
        <taxon>Anthemidinae</taxon>
        <taxon>Tanacetum</taxon>
    </lineage>
</organism>
<name>A0A699X1V9_TANCI</name>
<sequence>MKLFKTGASKKKTLDKENVSTQERDERNVTEELNLSDKGNGETKVFDYTTAAKKDVSD</sequence>
<feature type="non-terminal residue" evidence="2">
    <location>
        <position position="58"/>
    </location>
</feature>
<proteinExistence type="predicted"/>
<dbReference type="AlphaFoldDB" id="A0A699X1V9"/>